<name>A0A1Y1II27_KLENI</name>
<evidence type="ECO:0008006" key="3">
    <source>
        <dbReference type="Google" id="ProtNLM"/>
    </source>
</evidence>
<dbReference type="Proteomes" id="UP000054558">
    <property type="component" value="Unassembled WGS sequence"/>
</dbReference>
<evidence type="ECO:0000313" key="1">
    <source>
        <dbReference type="EMBL" id="GAQ87798.1"/>
    </source>
</evidence>
<dbReference type="EMBL" id="DF237327">
    <property type="protein sequence ID" value="GAQ87798.1"/>
    <property type="molecule type" value="Genomic_DNA"/>
</dbReference>
<organism evidence="1 2">
    <name type="scientific">Klebsormidium nitens</name>
    <name type="common">Green alga</name>
    <name type="synonym">Ulothrix nitens</name>
    <dbReference type="NCBI Taxonomy" id="105231"/>
    <lineage>
        <taxon>Eukaryota</taxon>
        <taxon>Viridiplantae</taxon>
        <taxon>Streptophyta</taxon>
        <taxon>Klebsormidiophyceae</taxon>
        <taxon>Klebsormidiales</taxon>
        <taxon>Klebsormidiaceae</taxon>
        <taxon>Klebsormidium</taxon>
    </lineage>
</organism>
<keyword evidence="2" id="KW-1185">Reference proteome</keyword>
<dbReference type="AlphaFoldDB" id="A0A1Y1II27"/>
<dbReference type="PANTHER" id="PTHR31348">
    <property type="entry name" value="EID1-LIKE F-BOX PROTEIN 2-RELATED"/>
    <property type="match status" value="1"/>
</dbReference>
<evidence type="ECO:0000313" key="2">
    <source>
        <dbReference type="Proteomes" id="UP000054558"/>
    </source>
</evidence>
<reference evidence="1 2" key="1">
    <citation type="journal article" date="2014" name="Nat. Commun.">
        <title>Klebsormidium flaccidum genome reveals primary factors for plant terrestrial adaptation.</title>
        <authorList>
            <person name="Hori K."/>
            <person name="Maruyama F."/>
            <person name="Fujisawa T."/>
            <person name="Togashi T."/>
            <person name="Yamamoto N."/>
            <person name="Seo M."/>
            <person name="Sato S."/>
            <person name="Yamada T."/>
            <person name="Mori H."/>
            <person name="Tajima N."/>
            <person name="Moriyama T."/>
            <person name="Ikeuchi M."/>
            <person name="Watanabe M."/>
            <person name="Wada H."/>
            <person name="Kobayashi K."/>
            <person name="Saito M."/>
            <person name="Masuda T."/>
            <person name="Sasaki-Sekimoto Y."/>
            <person name="Mashiguchi K."/>
            <person name="Awai K."/>
            <person name="Shimojima M."/>
            <person name="Masuda S."/>
            <person name="Iwai M."/>
            <person name="Nobusawa T."/>
            <person name="Narise T."/>
            <person name="Kondo S."/>
            <person name="Saito H."/>
            <person name="Sato R."/>
            <person name="Murakawa M."/>
            <person name="Ihara Y."/>
            <person name="Oshima-Yamada Y."/>
            <person name="Ohtaka K."/>
            <person name="Satoh M."/>
            <person name="Sonobe K."/>
            <person name="Ishii M."/>
            <person name="Ohtani R."/>
            <person name="Kanamori-Sato M."/>
            <person name="Honoki R."/>
            <person name="Miyazaki D."/>
            <person name="Mochizuki H."/>
            <person name="Umetsu J."/>
            <person name="Higashi K."/>
            <person name="Shibata D."/>
            <person name="Kamiya Y."/>
            <person name="Sato N."/>
            <person name="Nakamura Y."/>
            <person name="Tabata S."/>
            <person name="Ida S."/>
            <person name="Kurokawa K."/>
            <person name="Ohta H."/>
        </authorList>
    </citation>
    <scope>NUCLEOTIDE SEQUENCE [LARGE SCALE GENOMIC DNA]</scope>
    <source>
        <strain evidence="1 2">NIES-2285</strain>
    </source>
</reference>
<dbReference type="PANTHER" id="PTHR31348:SF4">
    <property type="entry name" value="PHYTOCHROME A-ASSOCIATED F-BOX PROTEIN"/>
    <property type="match status" value="1"/>
</dbReference>
<proteinExistence type="predicted"/>
<accession>A0A1Y1II27</accession>
<sequence>MSAMGGLCFESLNDDLACLVLEKLFPPNSVLFAFEGVPDLANFARVSRRYASVVRDSAWAAACRRVAPEVCADLVPVGGAENSPGEAGWMSFARLLTWCPGRLETPEKSRSGPFDCQAIRSPGKMHKCEPAKQHLCRTRFPLWRRCPPEASWQRKRKALPEQDASEKLGICPFCPSPVRRVPRTALKVTETTLADFRYCSSGHVVGIVEYRVGAYRQFWEISISEGDDERWFRGNGSVGAYVTSDLSNTD</sequence>
<dbReference type="InterPro" id="IPR040267">
    <property type="entry name" value="EID1-like"/>
</dbReference>
<protein>
    <recommendedName>
        <fullName evidence="3">F-box domain-containing protein</fullName>
    </recommendedName>
</protein>
<gene>
    <name evidence="1" type="ORF">KFL_003780040</name>
</gene>